<dbReference type="InterPro" id="IPR056002">
    <property type="entry name" value="DUF7580"/>
</dbReference>
<proteinExistence type="inferred from homology"/>
<protein>
    <submittedName>
        <fullName evidence="8">Subtilisin-like protein</fullName>
    </submittedName>
</protein>
<keyword evidence="9" id="KW-1185">Reference proteome</keyword>
<keyword evidence="1 4" id="KW-0645">Protease</keyword>
<dbReference type="OrthoDB" id="206201at2759"/>
<feature type="active site" description="Charge relay system" evidence="4">
    <location>
        <position position="889"/>
    </location>
</feature>
<dbReference type="InterPro" id="IPR023827">
    <property type="entry name" value="Peptidase_S8_Asp-AS"/>
</dbReference>
<dbReference type="CDD" id="cd00306">
    <property type="entry name" value="Peptidases_S8_S53"/>
    <property type="match status" value="1"/>
</dbReference>
<dbReference type="PANTHER" id="PTHR35186">
    <property type="entry name" value="ANK_REP_REGION DOMAIN-CONTAINING PROTEIN"/>
    <property type="match status" value="1"/>
</dbReference>
<dbReference type="PROSITE" id="PS00136">
    <property type="entry name" value="SUBTILASE_ASP"/>
    <property type="match status" value="1"/>
</dbReference>
<dbReference type="Pfam" id="PF00082">
    <property type="entry name" value="Peptidase_S8"/>
    <property type="match status" value="1"/>
</dbReference>
<dbReference type="AlphaFoldDB" id="A0A6G1GYH4"/>
<dbReference type="EMBL" id="ML977160">
    <property type="protein sequence ID" value="KAF1985820.1"/>
    <property type="molecule type" value="Genomic_DNA"/>
</dbReference>
<feature type="compositionally biased region" description="Low complexity" evidence="5">
    <location>
        <begin position="576"/>
        <end position="587"/>
    </location>
</feature>
<comment type="similarity">
    <text evidence="4">Belongs to the peptidase S8 family.</text>
</comment>
<evidence type="ECO:0000259" key="7">
    <source>
        <dbReference type="Pfam" id="PF24476"/>
    </source>
</evidence>
<dbReference type="InterPro" id="IPR000209">
    <property type="entry name" value="Peptidase_S8/S53_dom"/>
</dbReference>
<evidence type="ECO:0000313" key="8">
    <source>
        <dbReference type="EMBL" id="KAF1985820.1"/>
    </source>
</evidence>
<evidence type="ECO:0000256" key="5">
    <source>
        <dbReference type="SAM" id="MobiDB-lite"/>
    </source>
</evidence>
<gene>
    <name evidence="8" type="ORF">K402DRAFT_421746</name>
</gene>
<accession>A0A6G1GYH4</accession>
<dbReference type="InterPro" id="IPR036852">
    <property type="entry name" value="Peptidase_S8/S53_dom_sf"/>
</dbReference>
<dbReference type="Proteomes" id="UP000800041">
    <property type="component" value="Unassembled WGS sequence"/>
</dbReference>
<dbReference type="InterPro" id="IPR015500">
    <property type="entry name" value="Peptidase_S8_subtilisin-rel"/>
</dbReference>
<evidence type="ECO:0000313" key="9">
    <source>
        <dbReference type="Proteomes" id="UP000800041"/>
    </source>
</evidence>
<name>A0A6G1GYH4_9PEZI</name>
<keyword evidence="2 4" id="KW-0378">Hydrolase</keyword>
<evidence type="ECO:0000256" key="4">
    <source>
        <dbReference type="PROSITE-ProRule" id="PRU01240"/>
    </source>
</evidence>
<keyword evidence="3 4" id="KW-0720">Serine protease</keyword>
<reference evidence="8" key="1">
    <citation type="journal article" date="2020" name="Stud. Mycol.">
        <title>101 Dothideomycetes genomes: a test case for predicting lifestyles and emergence of pathogens.</title>
        <authorList>
            <person name="Haridas S."/>
            <person name="Albert R."/>
            <person name="Binder M."/>
            <person name="Bloem J."/>
            <person name="Labutti K."/>
            <person name="Salamov A."/>
            <person name="Andreopoulos B."/>
            <person name="Baker S."/>
            <person name="Barry K."/>
            <person name="Bills G."/>
            <person name="Bluhm B."/>
            <person name="Cannon C."/>
            <person name="Castanera R."/>
            <person name="Culley D."/>
            <person name="Daum C."/>
            <person name="Ezra D."/>
            <person name="Gonzalez J."/>
            <person name="Henrissat B."/>
            <person name="Kuo A."/>
            <person name="Liang C."/>
            <person name="Lipzen A."/>
            <person name="Lutzoni F."/>
            <person name="Magnuson J."/>
            <person name="Mondo S."/>
            <person name="Nolan M."/>
            <person name="Ohm R."/>
            <person name="Pangilinan J."/>
            <person name="Park H.-J."/>
            <person name="Ramirez L."/>
            <person name="Alfaro M."/>
            <person name="Sun H."/>
            <person name="Tritt A."/>
            <person name="Yoshinaga Y."/>
            <person name="Zwiers L.-H."/>
            <person name="Turgeon B."/>
            <person name="Goodwin S."/>
            <person name="Spatafora J."/>
            <person name="Crous P."/>
            <person name="Grigoriev I."/>
        </authorList>
    </citation>
    <scope>NUCLEOTIDE SEQUENCE</scope>
    <source>
        <strain evidence="8">CBS 113979</strain>
    </source>
</reference>
<dbReference type="Gene3D" id="3.40.50.200">
    <property type="entry name" value="Peptidase S8/S53 domain"/>
    <property type="match status" value="1"/>
</dbReference>
<dbReference type="GO" id="GO:0006508">
    <property type="term" value="P:proteolysis"/>
    <property type="evidence" value="ECO:0007669"/>
    <property type="project" value="UniProtKB-KW"/>
</dbReference>
<dbReference type="SUPFAM" id="SSF52743">
    <property type="entry name" value="Subtilisin-like"/>
    <property type="match status" value="1"/>
</dbReference>
<evidence type="ECO:0000259" key="6">
    <source>
        <dbReference type="Pfam" id="PF00082"/>
    </source>
</evidence>
<feature type="active site" description="Charge relay system" evidence="4">
    <location>
        <position position="728"/>
    </location>
</feature>
<feature type="domain" description="DUF7580" evidence="7">
    <location>
        <begin position="185"/>
        <end position="532"/>
    </location>
</feature>
<feature type="region of interest" description="Disordered" evidence="5">
    <location>
        <begin position="562"/>
        <end position="606"/>
    </location>
</feature>
<sequence>MAPDADTYTMYRGVHLLLIVLPPLRWIFRLLESQLGNEDQETRNFYRYFDVYTRFLLGDLWRLKALLHHPEPLAEEVLSELDRLLDDCITQSVHKSQIPSNTPYYKLRLFMSRWQAENVESKRLAAMHPFIHVGSLEQRIALNDTIKSYSDELNLRYPEDSFSHEDFQPPKKRRKEPSYAVGYVASSLYEAFSSRTVCTCHDSHDYAARIALATYRSYNESDDAQKLTFDAMICLDQESNDWRETHVQVSANKPKASGVQFLLQADRPENKTAKHMIHRKNLPQRQRIQEICKLLRSAFASKLQRLNLELENDVLYKAQSSKTRFSADELTNVISLGQLISSGASGLGDKVKRVLAVLLSYGVLHHYGGSWLDPSWGRDDILFIRSASAIPLRPYMFTRLKKPQRKSASIKSTGDPDDLDPDDFPIHPYPDLVTLGILLLELHNGKPLEVLAIELGIEEEQNVNAKWSMADEVLQKIRIDLPDNYLDAVTACLDPNFGSNSETEDIDDISDEDFRRLIYTEIVKPLEDELDQGFGKTISVDDLDNAAQTMDFGSWGQTFKRTASKELDSPSPSPPSSSRRPSRISGSHGNGHMHHNRQKRVDKQPHIPRLISIVEKATGFSRAKAIHAFKSAEPVVDDFELFDDASGTENLSQKSCQQSDAWMDMFRSTYDRYMTEEPTQRVKIAVLDTGIDRTHPEMQNERIKSVRSWVEGHNGEEEDLQGGDVAGHGTHTTSILLDLAPDADIYVARIAVKGPVQPDQIAKAIHHATSIWQVDIITMSFGYPRRLPTYPLLEQAIALASSSTPPTLLFAAASNHGGNRSRAYPARDDRVLAVHSTDTLGNPSPFNPSPLPDRDNLATLGEAVRGAWPPALCDLSANPEATQYKSGTSFATPILVAQAAFLLAFARQRLKAEEADLMLRTAGMRVALGLVAEKRKEFKYVAGSLAPDGFWGRGEEYVRVCLGEAVRRS</sequence>
<organism evidence="8 9">
    <name type="scientific">Aulographum hederae CBS 113979</name>
    <dbReference type="NCBI Taxonomy" id="1176131"/>
    <lineage>
        <taxon>Eukaryota</taxon>
        <taxon>Fungi</taxon>
        <taxon>Dikarya</taxon>
        <taxon>Ascomycota</taxon>
        <taxon>Pezizomycotina</taxon>
        <taxon>Dothideomycetes</taxon>
        <taxon>Pleosporomycetidae</taxon>
        <taxon>Aulographales</taxon>
        <taxon>Aulographaceae</taxon>
    </lineage>
</organism>
<dbReference type="PRINTS" id="PR00723">
    <property type="entry name" value="SUBTILISIN"/>
</dbReference>
<feature type="domain" description="Peptidase S8/S53" evidence="6">
    <location>
        <begin position="681"/>
        <end position="922"/>
    </location>
</feature>
<dbReference type="GO" id="GO:0004252">
    <property type="term" value="F:serine-type endopeptidase activity"/>
    <property type="evidence" value="ECO:0007669"/>
    <property type="project" value="UniProtKB-UniRule"/>
</dbReference>
<dbReference type="Pfam" id="PF24476">
    <property type="entry name" value="DUF7580"/>
    <property type="match status" value="1"/>
</dbReference>
<feature type="active site" description="Charge relay system" evidence="4">
    <location>
        <position position="688"/>
    </location>
</feature>
<dbReference type="PANTHER" id="PTHR35186:SF4">
    <property type="entry name" value="PRION-INHIBITION AND PROPAGATION HELO DOMAIN-CONTAINING PROTEIN"/>
    <property type="match status" value="1"/>
</dbReference>
<evidence type="ECO:0000256" key="3">
    <source>
        <dbReference type="ARBA" id="ARBA00022825"/>
    </source>
</evidence>
<evidence type="ECO:0000256" key="2">
    <source>
        <dbReference type="ARBA" id="ARBA00022801"/>
    </source>
</evidence>
<evidence type="ECO:0000256" key="1">
    <source>
        <dbReference type="ARBA" id="ARBA00022670"/>
    </source>
</evidence>
<dbReference type="PROSITE" id="PS51892">
    <property type="entry name" value="SUBTILASE"/>
    <property type="match status" value="1"/>
</dbReference>